<sequence>MKIKQVFSALFLTLAFANQAYANAESYILKMGTNRVVSFEFTKAKNAKLPTLLFLPGVNRGLLSSDEALETLAERGFGIVTMNFSTQPISVSQLDKGVKPDFRNSTYTLESYHAEVAALSNELQKNFKVKTIIPISISFSSAVSSTLPNFPFIIDAVPMTASAAVNPELEAYRAYLRSGEIFNPIFGPGITRSMLDQSYYQQWRPQVDSMITTFELDKNRKDDMVEGYTVASRAAEGFVWDLKKTSADTRRVFIFAKDDSETLLKDQLQLFLKAMDSTPNALAFLVKDSGHVVSSDQPEAYANIVTYLLTNDIKNVTGIFEVNPSTGKSKLYSGEEAKKFAKDLIKSL</sequence>
<organism evidence="1 2">
    <name type="scientific">Bacteriovorax stolpii</name>
    <name type="common">Bdellovibrio stolpii</name>
    <dbReference type="NCBI Taxonomy" id="960"/>
    <lineage>
        <taxon>Bacteria</taxon>
        <taxon>Pseudomonadati</taxon>
        <taxon>Bdellovibrionota</taxon>
        <taxon>Bacteriovoracia</taxon>
        <taxon>Bacteriovoracales</taxon>
        <taxon>Bacteriovoracaceae</taxon>
        <taxon>Bacteriovorax</taxon>
    </lineage>
</organism>
<dbReference type="AlphaFoldDB" id="A0A2K9NXG7"/>
<gene>
    <name evidence="1" type="ORF">C0V70_17005</name>
</gene>
<accession>A0A2K9NXG7</accession>
<name>A0A2K9NXG7_BACTC</name>
<dbReference type="Proteomes" id="UP000235584">
    <property type="component" value="Chromosome"/>
</dbReference>
<dbReference type="Gene3D" id="3.40.50.1820">
    <property type="entry name" value="alpha/beta hydrolase"/>
    <property type="match status" value="1"/>
</dbReference>
<proteinExistence type="predicted"/>
<dbReference type="EMBL" id="CP025704">
    <property type="protein sequence ID" value="AUN99775.1"/>
    <property type="molecule type" value="Genomic_DNA"/>
</dbReference>
<reference evidence="1 2" key="1">
    <citation type="submission" date="2018-01" db="EMBL/GenBank/DDBJ databases">
        <title>Complete genome sequence of Bacteriovorax stolpii DSM12778.</title>
        <authorList>
            <person name="Tang B."/>
            <person name="Chang J."/>
        </authorList>
    </citation>
    <scope>NUCLEOTIDE SEQUENCE [LARGE SCALE GENOMIC DNA]</scope>
    <source>
        <strain evidence="1 2">DSM 12778</strain>
    </source>
</reference>
<keyword evidence="2" id="KW-1185">Reference proteome</keyword>
<evidence type="ECO:0000313" key="1">
    <source>
        <dbReference type="EMBL" id="AUN99775.1"/>
    </source>
</evidence>
<protein>
    <submittedName>
        <fullName evidence="1">Uncharacterized protein</fullName>
    </submittedName>
</protein>
<dbReference type="RefSeq" id="WP_102245064.1">
    <property type="nucleotide sequence ID" value="NZ_CP025704.1"/>
</dbReference>
<dbReference type="InterPro" id="IPR029058">
    <property type="entry name" value="AB_hydrolase_fold"/>
</dbReference>
<dbReference type="KEGG" id="bsto:C0V70_17005"/>
<evidence type="ECO:0000313" key="2">
    <source>
        <dbReference type="Proteomes" id="UP000235584"/>
    </source>
</evidence>
<dbReference type="SUPFAM" id="SSF53474">
    <property type="entry name" value="alpha/beta-Hydrolases"/>
    <property type="match status" value="1"/>
</dbReference>